<keyword evidence="2" id="KW-1185">Reference proteome</keyword>
<proteinExistence type="predicted"/>
<evidence type="ECO:0000313" key="2">
    <source>
        <dbReference type="Proteomes" id="UP001148629"/>
    </source>
</evidence>
<protein>
    <submittedName>
        <fullName evidence="1">Uncharacterized protein</fullName>
    </submittedName>
</protein>
<sequence length="773" mass="87348">MDQFKDFAFDPLGWSTVYLSGISATVIWTALNYTWWTRYVARLLSSPGPAKARKLGYPNLLVHTTVSVAEVVIYYAKLWHLGRDPEPTMLDLVLCIVQSWTSLRLTAQSHRPPKRNLELTRANFHCMAFQRVLACGLGLYLRSPAWHKANLKLLDAFFWSRIIIFYSKTYFAGFQSFPSRYAAGMIGAHLLGMYEGDYPYGNAIYIGLMAVLLGFDVWAQQYDNFLTRSLTSMGFISRQVEKSSAETEPEKSGSTSTLSVQTSSAILGTGPPEGVAAQTNGSSTPRSLSSGEPASGLSSPFEPSPSPAFLESPPSEDRLTGEKCDRPARPLLNAFADGRDTHQADGGMLGLAMDSLPHTLHRPDMEQVHGFQHLVANESEISDSGSHGGCKLPPASEFHDLPFSRLVSTCLSGESSGQDIQMQLKSSDPSEGSSEAQYQEIGVQVGRSDLVPPVEEQNSMLNVENRKLKQELEEAKAEYIKLDKHQRKAQSDHNDAMDDVTAEADRLREETAKQKSEIKNLKDKALHLENLLVEDTRLKDELRKENDDYKRDSQAELMEERQKANLFLVDSQRLKEELGRLEHVENQHQILRRQHQQRAVANHRLHRQLRFAKRAIINLKHEKKYLRERERNTKTSINSLRKVNERLIDDLATARSDTEHLRGQHQILLATLISWVNVLFPIVTFLINRLGFAPDVSVPDSEQNQTTEEEERETLLLSAPVGDVSEPDEHVDHSQSARVIETKLSERKRRRKSRYDRRERSSKPAIAKQRGEK</sequence>
<organism evidence="1 2">
    <name type="scientific">Fusarium decemcellulare</name>
    <dbReference type="NCBI Taxonomy" id="57161"/>
    <lineage>
        <taxon>Eukaryota</taxon>
        <taxon>Fungi</taxon>
        <taxon>Dikarya</taxon>
        <taxon>Ascomycota</taxon>
        <taxon>Pezizomycotina</taxon>
        <taxon>Sordariomycetes</taxon>
        <taxon>Hypocreomycetidae</taxon>
        <taxon>Hypocreales</taxon>
        <taxon>Nectriaceae</taxon>
        <taxon>Fusarium</taxon>
        <taxon>Fusarium decemcellulare species complex</taxon>
    </lineage>
</organism>
<comment type="caution">
    <text evidence="1">The sequence shown here is derived from an EMBL/GenBank/DDBJ whole genome shotgun (WGS) entry which is preliminary data.</text>
</comment>
<dbReference type="Proteomes" id="UP001148629">
    <property type="component" value="Unassembled WGS sequence"/>
</dbReference>
<reference evidence="1" key="1">
    <citation type="submission" date="2022-08" db="EMBL/GenBank/DDBJ databases">
        <title>Genome Sequence of Fusarium decemcellulare.</title>
        <authorList>
            <person name="Buettner E."/>
        </authorList>
    </citation>
    <scope>NUCLEOTIDE SEQUENCE</scope>
    <source>
        <strain evidence="1">Babe19</strain>
    </source>
</reference>
<accession>A0ACC1STQ1</accession>
<evidence type="ECO:0000313" key="1">
    <source>
        <dbReference type="EMBL" id="KAJ3546195.1"/>
    </source>
</evidence>
<name>A0ACC1STQ1_9HYPO</name>
<gene>
    <name evidence="1" type="ORF">NM208_g2122</name>
</gene>
<dbReference type="EMBL" id="JANRMS010000122">
    <property type="protein sequence ID" value="KAJ3546195.1"/>
    <property type="molecule type" value="Genomic_DNA"/>
</dbReference>